<organism evidence="2 3">
    <name type="scientific">Georgenia muralis</name>
    <dbReference type="NCBI Taxonomy" id="154117"/>
    <lineage>
        <taxon>Bacteria</taxon>
        <taxon>Bacillati</taxon>
        <taxon>Actinomycetota</taxon>
        <taxon>Actinomycetes</taxon>
        <taxon>Micrococcales</taxon>
        <taxon>Bogoriellaceae</taxon>
        <taxon>Georgenia</taxon>
    </lineage>
</organism>
<dbReference type="EMBL" id="RKRA01000001">
    <property type="protein sequence ID" value="RPF26364.1"/>
    <property type="molecule type" value="Genomic_DNA"/>
</dbReference>
<feature type="region of interest" description="Disordered" evidence="1">
    <location>
        <begin position="100"/>
        <end position="170"/>
    </location>
</feature>
<comment type="caution">
    <text evidence="2">The sequence shown here is derived from an EMBL/GenBank/DDBJ whole genome shotgun (WGS) entry which is preliminary data.</text>
</comment>
<keyword evidence="3" id="KW-1185">Reference proteome</keyword>
<feature type="region of interest" description="Disordered" evidence="1">
    <location>
        <begin position="260"/>
        <end position="320"/>
    </location>
</feature>
<sequence length="320" mass="35454">MHSDRHRPCDLGRHPGRDIGGSRILSALPRDRGHFGRAPQGISEPSWQTGRPSRAPARRPGPRGVHEPEHDPTAGLRQLRLAGHGALPRTGLDPAALRRPAVAHQRHVRPHHPARRACAGLGVPAQDGDRGPDLRRTQAAARPRRGDRRPRPRPRRRAARGGGTARRRLRHPVPGAARLRAARARRRPRGRVRHGRALRAMARRCGPVRRPPRGDVARGAHRRRRGHVRRPYGRRRLGQPVAQRAGGVVERPVRALPRRSARCGPAHPHGGRRRRLLDRAPVGARGLPLCRRRLRGHGPDGPRLSGAAAGGGRERRRCRS</sequence>
<feature type="compositionally biased region" description="Basic residues" evidence="1">
    <location>
        <begin position="219"/>
        <end position="237"/>
    </location>
</feature>
<feature type="compositionally biased region" description="Low complexity" evidence="1">
    <location>
        <begin position="279"/>
        <end position="289"/>
    </location>
</feature>
<feature type="compositionally biased region" description="Basic and acidic residues" evidence="1">
    <location>
        <begin position="1"/>
        <end position="17"/>
    </location>
</feature>
<feature type="compositionally biased region" description="Basic and acidic residues" evidence="1">
    <location>
        <begin position="127"/>
        <end position="136"/>
    </location>
</feature>
<feature type="region of interest" description="Disordered" evidence="1">
    <location>
        <begin position="1"/>
        <end position="72"/>
    </location>
</feature>
<name>A0A3N4Z3E3_9MICO</name>
<gene>
    <name evidence="2" type="ORF">EDD32_0803</name>
</gene>
<feature type="compositionally biased region" description="Basic residues" evidence="1">
    <location>
        <begin position="142"/>
        <end position="170"/>
    </location>
</feature>
<accession>A0A3N4Z3E3</accession>
<evidence type="ECO:0000313" key="2">
    <source>
        <dbReference type="EMBL" id="RPF26364.1"/>
    </source>
</evidence>
<dbReference type="Proteomes" id="UP000280726">
    <property type="component" value="Unassembled WGS sequence"/>
</dbReference>
<dbReference type="AlphaFoldDB" id="A0A3N4Z3E3"/>
<feature type="region of interest" description="Disordered" evidence="1">
    <location>
        <begin position="206"/>
        <end position="246"/>
    </location>
</feature>
<evidence type="ECO:0000256" key="1">
    <source>
        <dbReference type="SAM" id="MobiDB-lite"/>
    </source>
</evidence>
<feature type="compositionally biased region" description="Basic residues" evidence="1">
    <location>
        <begin position="104"/>
        <end position="115"/>
    </location>
</feature>
<reference evidence="2 3" key="1">
    <citation type="submission" date="2018-11" db="EMBL/GenBank/DDBJ databases">
        <title>Sequencing the genomes of 1000 actinobacteria strains.</title>
        <authorList>
            <person name="Klenk H.-P."/>
        </authorList>
    </citation>
    <scope>NUCLEOTIDE SEQUENCE [LARGE SCALE GENOMIC DNA]</scope>
    <source>
        <strain evidence="2 3">DSM 14418</strain>
    </source>
</reference>
<protein>
    <submittedName>
        <fullName evidence="2">Uncharacterized protein</fullName>
    </submittedName>
</protein>
<proteinExistence type="predicted"/>
<evidence type="ECO:0000313" key="3">
    <source>
        <dbReference type="Proteomes" id="UP000280726"/>
    </source>
</evidence>